<gene>
    <name evidence="1" type="ORF">HCDG_02170</name>
</gene>
<evidence type="ECO:0000313" key="2">
    <source>
        <dbReference type="Proteomes" id="UP000002624"/>
    </source>
</evidence>
<reference evidence="2" key="1">
    <citation type="submission" date="2009-05" db="EMBL/GenBank/DDBJ databases">
        <title>The genome sequence of Ajellomyces capsulatus strain H143.</title>
        <authorList>
            <person name="Champion M."/>
            <person name="Cuomo C.A."/>
            <person name="Ma L.-J."/>
            <person name="Henn M.R."/>
            <person name="Sil A."/>
            <person name="Goldman B."/>
            <person name="Young S.K."/>
            <person name="Kodira C.D."/>
            <person name="Zeng Q."/>
            <person name="Koehrsen M."/>
            <person name="Alvarado L."/>
            <person name="Berlin A.M."/>
            <person name="Borenstein D."/>
            <person name="Chen Z."/>
            <person name="Engels R."/>
            <person name="Freedman E."/>
            <person name="Gellesch M."/>
            <person name="Goldberg J."/>
            <person name="Griggs A."/>
            <person name="Gujja S."/>
            <person name="Heiman D.I."/>
            <person name="Hepburn T.A."/>
            <person name="Howarth C."/>
            <person name="Jen D."/>
            <person name="Larson L."/>
            <person name="Lewis B."/>
            <person name="Mehta T."/>
            <person name="Park D."/>
            <person name="Pearson M."/>
            <person name="Roberts A."/>
            <person name="Saif S."/>
            <person name="Shea T.D."/>
            <person name="Shenoy N."/>
            <person name="Sisk P."/>
            <person name="Stolte C."/>
            <person name="Sykes S."/>
            <person name="Walk T."/>
            <person name="White J."/>
            <person name="Yandava C."/>
            <person name="Klein B."/>
            <person name="McEwen J.G."/>
            <person name="Puccia R."/>
            <person name="Goldman G.H."/>
            <person name="Felipe M.S."/>
            <person name="Nino-Vega G."/>
            <person name="San-Blas G."/>
            <person name="Taylor J.W."/>
            <person name="Mendoza L."/>
            <person name="Galagan J.E."/>
            <person name="Nusbaum C."/>
            <person name="Birren B.W."/>
        </authorList>
    </citation>
    <scope>NUCLEOTIDE SEQUENCE [LARGE SCALE GENOMIC DNA]</scope>
    <source>
        <strain evidence="2">H143</strain>
    </source>
</reference>
<accession>C6H6W9</accession>
<dbReference type="AlphaFoldDB" id="C6H6W9"/>
<dbReference type="Proteomes" id="UP000002624">
    <property type="component" value="Unassembled WGS sequence"/>
</dbReference>
<sequence>MGQRGSCCKCCKTERETATRWESFSSEGPSSAITGGWGIIPLCLKQDNGKLGGSGETLEQEWEPSRLKIRIFSGISTPLADGCVRNLRFNKTGEYQRATSITHVTDRFENDWASHATINPPAVLIRKKDEGRTENDQEAMHSEPVKTIERKLHYPIKSSRPNRISLQSHLERTN</sequence>
<evidence type="ECO:0000313" key="1">
    <source>
        <dbReference type="EMBL" id="EER44140.1"/>
    </source>
</evidence>
<dbReference type="VEuPathDB" id="FungiDB:HCDG_02170"/>
<name>C6H6W9_AJECH</name>
<protein>
    <submittedName>
        <fullName evidence="1">Uncharacterized protein</fullName>
    </submittedName>
</protein>
<dbReference type="EMBL" id="GG692420">
    <property type="protein sequence ID" value="EER44140.1"/>
    <property type="molecule type" value="Genomic_DNA"/>
</dbReference>
<proteinExistence type="predicted"/>
<dbReference type="HOGENOM" id="CLU_1767529_0_0_1"/>
<organism evidence="1 2">
    <name type="scientific">Ajellomyces capsulatus (strain H143)</name>
    <name type="common">Darling's disease fungus</name>
    <name type="synonym">Histoplasma capsulatum</name>
    <dbReference type="NCBI Taxonomy" id="544712"/>
    <lineage>
        <taxon>Eukaryota</taxon>
        <taxon>Fungi</taxon>
        <taxon>Dikarya</taxon>
        <taxon>Ascomycota</taxon>
        <taxon>Pezizomycotina</taxon>
        <taxon>Eurotiomycetes</taxon>
        <taxon>Eurotiomycetidae</taxon>
        <taxon>Onygenales</taxon>
        <taxon>Ajellomycetaceae</taxon>
        <taxon>Histoplasma</taxon>
    </lineage>
</organism>